<dbReference type="Gene3D" id="3.40.50.720">
    <property type="entry name" value="NAD(P)-binding Rossmann-like Domain"/>
    <property type="match status" value="1"/>
</dbReference>
<dbReference type="Pfam" id="PF03435">
    <property type="entry name" value="Sacchrp_dh_NADP"/>
    <property type="match status" value="1"/>
</dbReference>
<dbReference type="EMBL" id="JBHSNG010000016">
    <property type="protein sequence ID" value="MFC5582247.1"/>
    <property type="molecule type" value="Genomic_DNA"/>
</dbReference>
<feature type="domain" description="Saccharopine dehydrogenase NADP binding" evidence="1">
    <location>
        <begin position="5"/>
        <end position="105"/>
    </location>
</feature>
<sequence length="296" mass="32285">MSLRVLLIGASGVFGSRIARQLAGDPRFRLTLAGRQSTSLAALGESLGDPAVQMAVLDVAAIGLVEALTALRPQLVIHAAGPFQVQDYRVAEACLACGSDYIDLADGRDFVAGIGRLDARARAAGRLLISGASTLPAFSSAVVDALLPRFSALKTIHHAISPGNRTPRGDATVAAILGYCGRPLRLWRDGRWQWGRGWMSTRRQVFPFGGRWVGLCDVPDLELFPSRYPAVREVAFRAGLELRRLHFGMLAAAWLVRLGVIRDLARHAPRLRRMSEWVLGAGAMWAAWWWSWLVAI</sequence>
<dbReference type="RefSeq" id="WP_377328146.1">
    <property type="nucleotide sequence ID" value="NZ_JBHSNG010000016.1"/>
</dbReference>
<keyword evidence="3" id="KW-1185">Reference proteome</keyword>
<dbReference type="Proteomes" id="UP001596111">
    <property type="component" value="Unassembled WGS sequence"/>
</dbReference>
<accession>A0ABW0SZH6</accession>
<dbReference type="InterPro" id="IPR005097">
    <property type="entry name" value="Sacchrp_dh_NADP-bd"/>
</dbReference>
<protein>
    <submittedName>
        <fullName evidence="2">Saccharopine dehydrogenase family protein</fullName>
    </submittedName>
</protein>
<dbReference type="SUPFAM" id="SSF51735">
    <property type="entry name" value="NAD(P)-binding Rossmann-fold domains"/>
    <property type="match status" value="1"/>
</dbReference>
<evidence type="ECO:0000259" key="1">
    <source>
        <dbReference type="Pfam" id="PF03435"/>
    </source>
</evidence>
<reference evidence="3" key="1">
    <citation type="journal article" date="2019" name="Int. J. Syst. Evol. Microbiol.">
        <title>The Global Catalogue of Microorganisms (GCM) 10K type strain sequencing project: providing services to taxonomists for standard genome sequencing and annotation.</title>
        <authorList>
            <consortium name="The Broad Institute Genomics Platform"/>
            <consortium name="The Broad Institute Genome Sequencing Center for Infectious Disease"/>
            <person name="Wu L."/>
            <person name="Ma J."/>
        </authorList>
    </citation>
    <scope>NUCLEOTIDE SEQUENCE [LARGE SCALE GENOMIC DNA]</scope>
    <source>
        <strain evidence="3">CGMCC 1.13587</strain>
    </source>
</reference>
<name>A0ABW0SZH6_9GAMM</name>
<evidence type="ECO:0000313" key="3">
    <source>
        <dbReference type="Proteomes" id="UP001596111"/>
    </source>
</evidence>
<dbReference type="InterPro" id="IPR036291">
    <property type="entry name" value="NAD(P)-bd_dom_sf"/>
</dbReference>
<comment type="caution">
    <text evidence="2">The sequence shown here is derived from an EMBL/GenBank/DDBJ whole genome shotgun (WGS) entry which is preliminary data.</text>
</comment>
<dbReference type="PANTHER" id="PTHR43796:SF2">
    <property type="entry name" value="CARBOXYNORSPERMIDINE SYNTHASE"/>
    <property type="match status" value="1"/>
</dbReference>
<dbReference type="PANTHER" id="PTHR43796">
    <property type="entry name" value="CARBOXYNORSPERMIDINE SYNTHASE"/>
    <property type="match status" value="1"/>
</dbReference>
<proteinExistence type="predicted"/>
<organism evidence="2 3">
    <name type="scientific">Rhodanobacter terrae</name>
    <dbReference type="NCBI Taxonomy" id="418647"/>
    <lineage>
        <taxon>Bacteria</taxon>
        <taxon>Pseudomonadati</taxon>
        <taxon>Pseudomonadota</taxon>
        <taxon>Gammaproteobacteria</taxon>
        <taxon>Lysobacterales</taxon>
        <taxon>Rhodanobacteraceae</taxon>
        <taxon>Rhodanobacter</taxon>
    </lineage>
</organism>
<evidence type="ECO:0000313" key="2">
    <source>
        <dbReference type="EMBL" id="MFC5582247.1"/>
    </source>
</evidence>
<gene>
    <name evidence="2" type="ORF">ACFPPB_14085</name>
</gene>